<dbReference type="InterPro" id="IPR020846">
    <property type="entry name" value="MFS_dom"/>
</dbReference>
<feature type="transmembrane region" description="Helical" evidence="8">
    <location>
        <begin position="306"/>
        <end position="327"/>
    </location>
</feature>
<evidence type="ECO:0000256" key="6">
    <source>
        <dbReference type="ARBA" id="ARBA00022989"/>
    </source>
</evidence>
<feature type="domain" description="Major facilitator superfamily (MFS) profile" evidence="9">
    <location>
        <begin position="219"/>
        <end position="407"/>
    </location>
</feature>
<keyword evidence="4" id="KW-0997">Cell inner membrane</keyword>
<feature type="transmembrane region" description="Helical" evidence="8">
    <location>
        <begin position="374"/>
        <end position="394"/>
    </location>
</feature>
<feature type="transmembrane region" description="Helical" evidence="8">
    <location>
        <begin position="91"/>
        <end position="109"/>
    </location>
</feature>
<evidence type="ECO:0000256" key="2">
    <source>
        <dbReference type="ARBA" id="ARBA00022448"/>
    </source>
</evidence>
<evidence type="ECO:0000259" key="9">
    <source>
        <dbReference type="PROSITE" id="PS50850"/>
    </source>
</evidence>
<evidence type="ECO:0000256" key="7">
    <source>
        <dbReference type="ARBA" id="ARBA00023136"/>
    </source>
</evidence>
<keyword evidence="2" id="KW-0813">Transport</keyword>
<protein>
    <submittedName>
        <fullName evidence="10">MFS transporter</fullName>
    </submittedName>
</protein>
<feature type="transmembrane region" description="Helical" evidence="8">
    <location>
        <begin position="220"/>
        <end position="241"/>
    </location>
</feature>
<evidence type="ECO:0000256" key="5">
    <source>
        <dbReference type="ARBA" id="ARBA00022692"/>
    </source>
</evidence>
<keyword evidence="6 8" id="KW-1133">Transmembrane helix</keyword>
<keyword evidence="5 8" id="KW-0812">Transmembrane</keyword>
<dbReference type="SUPFAM" id="SSF103473">
    <property type="entry name" value="MFS general substrate transporter"/>
    <property type="match status" value="1"/>
</dbReference>
<sequence length="407" mass="44917">MSPVRHRYYQPVPAQRGSNSLVLPYWRLSGFYFFYFALLGAYVPYWSLFLEGEGFSPLEIGYLSGAVMATKIMAPNLWGWLADASGKRLRVVQLGALLALLCFCGIFASREFSTLLLVVLLYSFFWNAILPQFEVITLAHLGAEYNRYSQLRVWGSVGFIVAVVGLGAWFDRVSVASLPWVMAGLLATIWLSSLLIVDVARPPRAANNAGLRQILRKKTVWGFLLVCFLLQVAHGPYYTFFSLHLEGLGYSRAAIGQLWALGVVAEVVLFLFMHRVLPRFGIRLLTLACLALAVLRWILIGYGAQYWLLLVLAQCLHAATFGAFHAVAIELIRRSFPPALAGQGQALYSGLSFGAGGAVGAIASGWLWQYSQQATYLMASGASLLALIIAWKYIHIEEASDEVTPAS</sequence>
<dbReference type="PANTHER" id="PTHR23522">
    <property type="entry name" value="BLL5896 PROTEIN"/>
    <property type="match status" value="1"/>
</dbReference>
<feature type="transmembrane region" description="Helical" evidence="8">
    <location>
        <begin position="253"/>
        <end position="273"/>
    </location>
</feature>
<evidence type="ECO:0000313" key="10">
    <source>
        <dbReference type="EMBL" id="MCX2981466.1"/>
    </source>
</evidence>
<feature type="transmembrane region" description="Helical" evidence="8">
    <location>
        <begin position="60"/>
        <end position="79"/>
    </location>
</feature>
<organism evidence="10 11">
    <name type="scientific">Candidatus Litorirhabdus singularis</name>
    <dbReference type="NCBI Taxonomy" id="2518993"/>
    <lineage>
        <taxon>Bacteria</taxon>
        <taxon>Pseudomonadati</taxon>
        <taxon>Pseudomonadota</taxon>
        <taxon>Gammaproteobacteria</taxon>
        <taxon>Cellvibrionales</taxon>
        <taxon>Halieaceae</taxon>
        <taxon>Candidatus Litorirhabdus</taxon>
    </lineage>
</organism>
<keyword evidence="11" id="KW-1185">Reference proteome</keyword>
<dbReference type="Gene3D" id="1.20.1250.20">
    <property type="entry name" value="MFS general substrate transporter like domains"/>
    <property type="match status" value="2"/>
</dbReference>
<proteinExistence type="predicted"/>
<keyword evidence="7 8" id="KW-0472">Membrane</keyword>
<gene>
    <name evidence="10" type="ORF">EYC98_11405</name>
</gene>
<dbReference type="PIRSF" id="PIRSF004925">
    <property type="entry name" value="HcaT"/>
    <property type="match status" value="1"/>
</dbReference>
<dbReference type="InterPro" id="IPR026032">
    <property type="entry name" value="HcaT-like"/>
</dbReference>
<dbReference type="Pfam" id="PF12832">
    <property type="entry name" value="MFS_1_like"/>
    <property type="match status" value="1"/>
</dbReference>
<feature type="transmembrane region" description="Helical" evidence="8">
    <location>
        <begin position="176"/>
        <end position="199"/>
    </location>
</feature>
<reference evidence="10" key="1">
    <citation type="submission" date="2019-02" db="EMBL/GenBank/DDBJ databases">
        <authorList>
            <person name="Li S.-H."/>
        </authorList>
    </citation>
    <scope>NUCLEOTIDE SEQUENCE</scope>
    <source>
        <strain evidence="10">IMCC14734</strain>
    </source>
</reference>
<keyword evidence="3" id="KW-1003">Cell membrane</keyword>
<feature type="transmembrane region" description="Helical" evidence="8">
    <location>
        <begin position="280"/>
        <end position="300"/>
    </location>
</feature>
<name>A0ABT3TI91_9GAMM</name>
<dbReference type="Proteomes" id="UP001143362">
    <property type="component" value="Unassembled WGS sequence"/>
</dbReference>
<feature type="transmembrane region" description="Helical" evidence="8">
    <location>
        <begin position="25"/>
        <end position="48"/>
    </location>
</feature>
<comment type="caution">
    <text evidence="10">The sequence shown here is derived from an EMBL/GenBank/DDBJ whole genome shotgun (WGS) entry which is preliminary data.</text>
</comment>
<dbReference type="InterPro" id="IPR036259">
    <property type="entry name" value="MFS_trans_sf"/>
</dbReference>
<evidence type="ECO:0000256" key="4">
    <source>
        <dbReference type="ARBA" id="ARBA00022519"/>
    </source>
</evidence>
<dbReference type="InterPro" id="IPR024989">
    <property type="entry name" value="MFS_assoc_dom"/>
</dbReference>
<feature type="transmembrane region" description="Helical" evidence="8">
    <location>
        <begin position="151"/>
        <end position="170"/>
    </location>
</feature>
<dbReference type="CDD" id="cd17335">
    <property type="entry name" value="MFS_MFSD6"/>
    <property type="match status" value="1"/>
</dbReference>
<comment type="subcellular location">
    <subcellularLocation>
        <location evidence="1">Cell inner membrane</location>
        <topology evidence="1">Multi-pass membrane protein</topology>
    </subcellularLocation>
</comment>
<evidence type="ECO:0000256" key="3">
    <source>
        <dbReference type="ARBA" id="ARBA00022475"/>
    </source>
</evidence>
<dbReference type="PANTHER" id="PTHR23522:SF10">
    <property type="entry name" value="3-PHENYLPROPIONIC ACID TRANSPORTER-RELATED"/>
    <property type="match status" value="1"/>
</dbReference>
<dbReference type="PROSITE" id="PS50850">
    <property type="entry name" value="MFS"/>
    <property type="match status" value="1"/>
</dbReference>
<accession>A0ABT3TI91</accession>
<evidence type="ECO:0000256" key="1">
    <source>
        <dbReference type="ARBA" id="ARBA00004429"/>
    </source>
</evidence>
<dbReference type="EMBL" id="SHNN01000002">
    <property type="protein sequence ID" value="MCX2981466.1"/>
    <property type="molecule type" value="Genomic_DNA"/>
</dbReference>
<evidence type="ECO:0000313" key="11">
    <source>
        <dbReference type="Proteomes" id="UP001143362"/>
    </source>
</evidence>
<dbReference type="NCBIfam" id="NF037955">
    <property type="entry name" value="mfs"/>
    <property type="match status" value="1"/>
</dbReference>
<feature type="transmembrane region" description="Helical" evidence="8">
    <location>
        <begin position="347"/>
        <end position="368"/>
    </location>
</feature>
<evidence type="ECO:0000256" key="8">
    <source>
        <dbReference type="SAM" id="Phobius"/>
    </source>
</evidence>
<feature type="transmembrane region" description="Helical" evidence="8">
    <location>
        <begin position="115"/>
        <end position="139"/>
    </location>
</feature>